<evidence type="ECO:0000259" key="2">
    <source>
        <dbReference type="Pfam" id="PF03795"/>
    </source>
</evidence>
<evidence type="ECO:0000313" key="3">
    <source>
        <dbReference type="EMBL" id="GEL97377.1"/>
    </source>
</evidence>
<dbReference type="Gene3D" id="3.30.70.1060">
    <property type="entry name" value="Dimeric alpha+beta barrel"/>
    <property type="match status" value="1"/>
</dbReference>
<dbReference type="SUPFAM" id="SSF54909">
    <property type="entry name" value="Dimeric alpha+beta barrel"/>
    <property type="match status" value="1"/>
</dbReference>
<comment type="similarity">
    <text evidence="1">Belongs to the YciI family.</text>
</comment>
<dbReference type="OrthoDB" id="8968203at2"/>
<accession>A0A511JH98</accession>
<comment type="caution">
    <text evidence="3">The sequence shown here is derived from an EMBL/GenBank/DDBJ whole genome shotgun (WGS) entry which is preliminary data.</text>
</comment>
<proteinExistence type="inferred from homology"/>
<dbReference type="EMBL" id="BJWH01000003">
    <property type="protein sequence ID" value="GEL97377.1"/>
    <property type="molecule type" value="Genomic_DNA"/>
</dbReference>
<dbReference type="InterPro" id="IPR005545">
    <property type="entry name" value="YCII"/>
</dbReference>
<protein>
    <recommendedName>
        <fullName evidence="2">YCII-related domain-containing protein</fullName>
    </recommendedName>
</protein>
<organism evidence="3 4">
    <name type="scientific">Cellulomonas terrae</name>
    <dbReference type="NCBI Taxonomy" id="311234"/>
    <lineage>
        <taxon>Bacteria</taxon>
        <taxon>Bacillati</taxon>
        <taxon>Actinomycetota</taxon>
        <taxon>Actinomycetes</taxon>
        <taxon>Micrococcales</taxon>
        <taxon>Cellulomonadaceae</taxon>
        <taxon>Cellulomonas</taxon>
    </lineage>
</organism>
<dbReference type="PANTHER" id="PTHR37828">
    <property type="entry name" value="GSR2449 PROTEIN"/>
    <property type="match status" value="1"/>
</dbReference>
<feature type="domain" description="YCII-related" evidence="2">
    <location>
        <begin position="6"/>
        <end position="85"/>
    </location>
</feature>
<dbReference type="InterPro" id="IPR011008">
    <property type="entry name" value="Dimeric_a/b-barrel"/>
</dbReference>
<sequence>MPTYAVRYTYDERTDVRDHFRAEHRTYLAALAEHGTLLGSGPFTDGDPGALLVFRAASAEVVAALLADDPFVREGIVADADVRGWDVVLGPWSV</sequence>
<keyword evidence="4" id="KW-1185">Reference proteome</keyword>
<reference evidence="3 4" key="1">
    <citation type="submission" date="2019-07" db="EMBL/GenBank/DDBJ databases">
        <title>Whole genome shotgun sequence of Cellulomonas terrae NBRC 100819.</title>
        <authorList>
            <person name="Hosoyama A."/>
            <person name="Uohara A."/>
            <person name="Ohji S."/>
            <person name="Ichikawa N."/>
        </authorList>
    </citation>
    <scope>NUCLEOTIDE SEQUENCE [LARGE SCALE GENOMIC DNA]</scope>
    <source>
        <strain evidence="3 4">NBRC 100819</strain>
    </source>
</reference>
<name>A0A511JH98_9CELL</name>
<evidence type="ECO:0000256" key="1">
    <source>
        <dbReference type="ARBA" id="ARBA00007689"/>
    </source>
</evidence>
<gene>
    <name evidence="3" type="ORF">CTE05_09240</name>
</gene>
<dbReference type="AlphaFoldDB" id="A0A511JH98"/>
<evidence type="ECO:0000313" key="4">
    <source>
        <dbReference type="Proteomes" id="UP000321049"/>
    </source>
</evidence>
<dbReference type="Proteomes" id="UP000321049">
    <property type="component" value="Unassembled WGS sequence"/>
</dbReference>
<dbReference type="Pfam" id="PF03795">
    <property type="entry name" value="YCII"/>
    <property type="match status" value="1"/>
</dbReference>
<dbReference type="PANTHER" id="PTHR37828:SF1">
    <property type="entry name" value="YCII-RELATED DOMAIN-CONTAINING PROTEIN"/>
    <property type="match status" value="1"/>
</dbReference>
<dbReference type="RefSeq" id="WP_146844941.1">
    <property type="nucleotide sequence ID" value="NZ_BJWH01000003.1"/>
</dbReference>